<name>A0A561UI45_9ACTN</name>
<gene>
    <name evidence="2" type="ORF">FHX73_112839</name>
</gene>
<dbReference type="OrthoDB" id="3831298at2"/>
<evidence type="ECO:0000313" key="2">
    <source>
        <dbReference type="EMBL" id="TWF99004.1"/>
    </source>
</evidence>
<accession>A0A561UI45</accession>
<dbReference type="EMBL" id="VIWT01000001">
    <property type="protein sequence ID" value="TWF99004.1"/>
    <property type="molecule type" value="Genomic_DNA"/>
</dbReference>
<organism evidence="2 3">
    <name type="scientific">Kitasatospora viridis</name>
    <dbReference type="NCBI Taxonomy" id="281105"/>
    <lineage>
        <taxon>Bacteria</taxon>
        <taxon>Bacillati</taxon>
        <taxon>Actinomycetota</taxon>
        <taxon>Actinomycetes</taxon>
        <taxon>Kitasatosporales</taxon>
        <taxon>Streptomycetaceae</taxon>
        <taxon>Kitasatospora</taxon>
    </lineage>
</organism>
<reference evidence="2 3" key="1">
    <citation type="submission" date="2019-06" db="EMBL/GenBank/DDBJ databases">
        <title>Sequencing the genomes of 1000 actinobacteria strains.</title>
        <authorList>
            <person name="Klenk H.-P."/>
        </authorList>
    </citation>
    <scope>NUCLEOTIDE SEQUENCE [LARGE SCALE GENOMIC DNA]</scope>
    <source>
        <strain evidence="2 3">DSM 44826</strain>
    </source>
</reference>
<keyword evidence="3" id="KW-1185">Reference proteome</keyword>
<sequence length="66" mass="6813">MAENNYDDPAGSTQMFRAFVETPQAQAPSNVSVHRSGSGGSRTGVIAIGVVVALVVVVGVIWLAVK</sequence>
<proteinExistence type="predicted"/>
<dbReference type="AlphaFoldDB" id="A0A561UI45"/>
<comment type="caution">
    <text evidence="2">The sequence shown here is derived from an EMBL/GenBank/DDBJ whole genome shotgun (WGS) entry which is preliminary data.</text>
</comment>
<dbReference type="RefSeq" id="WP_145905346.1">
    <property type="nucleotide sequence ID" value="NZ_BAAAMZ010000011.1"/>
</dbReference>
<keyword evidence="1" id="KW-1133">Transmembrane helix</keyword>
<dbReference type="Proteomes" id="UP000317940">
    <property type="component" value="Unassembled WGS sequence"/>
</dbReference>
<keyword evidence="1" id="KW-0812">Transmembrane</keyword>
<keyword evidence="1" id="KW-0472">Membrane</keyword>
<evidence type="ECO:0000256" key="1">
    <source>
        <dbReference type="SAM" id="Phobius"/>
    </source>
</evidence>
<protein>
    <submittedName>
        <fullName evidence="2">Uncharacterized protein</fullName>
    </submittedName>
</protein>
<feature type="transmembrane region" description="Helical" evidence="1">
    <location>
        <begin position="45"/>
        <end position="65"/>
    </location>
</feature>
<evidence type="ECO:0000313" key="3">
    <source>
        <dbReference type="Proteomes" id="UP000317940"/>
    </source>
</evidence>